<dbReference type="OrthoDB" id="990837at2759"/>
<dbReference type="STRING" id="35608.A0A2U1K8Z9"/>
<evidence type="ECO:0000313" key="1">
    <source>
        <dbReference type="EMBL" id="PWA16815.1"/>
    </source>
</evidence>
<dbReference type="AlphaFoldDB" id="A0A2U1K8Z9"/>
<protein>
    <submittedName>
        <fullName evidence="1">Pleckstrin (PH) domain superfamily protein</fullName>
    </submittedName>
</protein>
<proteinExistence type="predicted"/>
<organism evidence="1 2">
    <name type="scientific">Artemisia annua</name>
    <name type="common">Sweet wormwood</name>
    <dbReference type="NCBI Taxonomy" id="35608"/>
    <lineage>
        <taxon>Eukaryota</taxon>
        <taxon>Viridiplantae</taxon>
        <taxon>Streptophyta</taxon>
        <taxon>Embryophyta</taxon>
        <taxon>Tracheophyta</taxon>
        <taxon>Spermatophyta</taxon>
        <taxon>Magnoliopsida</taxon>
        <taxon>eudicotyledons</taxon>
        <taxon>Gunneridae</taxon>
        <taxon>Pentapetalae</taxon>
        <taxon>asterids</taxon>
        <taxon>campanulids</taxon>
        <taxon>Asterales</taxon>
        <taxon>Asteraceae</taxon>
        <taxon>Asteroideae</taxon>
        <taxon>Anthemideae</taxon>
        <taxon>Artemisiinae</taxon>
        <taxon>Artemisia</taxon>
    </lineage>
</organism>
<gene>
    <name evidence="1" type="ORF">CTI12_AA630430</name>
</gene>
<keyword evidence="2" id="KW-1185">Reference proteome</keyword>
<reference evidence="1 2" key="1">
    <citation type="journal article" date="2018" name="Mol. Plant">
        <title>The genome of Artemisia annua provides insight into the evolution of Asteraceae family and artemisinin biosynthesis.</title>
        <authorList>
            <person name="Shen Q."/>
            <person name="Zhang L."/>
            <person name="Liao Z."/>
            <person name="Wang S."/>
            <person name="Yan T."/>
            <person name="Shi P."/>
            <person name="Liu M."/>
            <person name="Fu X."/>
            <person name="Pan Q."/>
            <person name="Wang Y."/>
            <person name="Lv Z."/>
            <person name="Lu X."/>
            <person name="Zhang F."/>
            <person name="Jiang W."/>
            <person name="Ma Y."/>
            <person name="Chen M."/>
            <person name="Hao X."/>
            <person name="Li L."/>
            <person name="Tang Y."/>
            <person name="Lv G."/>
            <person name="Zhou Y."/>
            <person name="Sun X."/>
            <person name="Brodelius P.E."/>
            <person name="Rose J.K.C."/>
            <person name="Tang K."/>
        </authorList>
    </citation>
    <scope>NUCLEOTIDE SEQUENCE [LARGE SCALE GENOMIC DNA]</scope>
    <source>
        <strain evidence="2">cv. Huhao1</strain>
        <tissue evidence="1">Leaf</tissue>
    </source>
</reference>
<comment type="caution">
    <text evidence="1">The sequence shown here is derived from an EMBL/GenBank/DDBJ whole genome shotgun (WGS) entry which is preliminary data.</text>
</comment>
<name>A0A2U1K8Z9_ARTAN</name>
<accession>A0A2U1K8Z9</accession>
<evidence type="ECO:0000313" key="2">
    <source>
        <dbReference type="Proteomes" id="UP000245207"/>
    </source>
</evidence>
<dbReference type="Proteomes" id="UP000245207">
    <property type="component" value="Unassembled WGS sequence"/>
</dbReference>
<sequence>MNSVYSLLFFGTAKKCVSIVVVQVRQSATSYDSLVAVYRYKPFDAKVDWSMVAKASLCCLTEYIGAVWDCVSESIRFRQWWISYETSYRGYMGLLI</sequence>
<dbReference type="EMBL" id="PKPP01032456">
    <property type="protein sequence ID" value="PWA16815.1"/>
    <property type="molecule type" value="Genomic_DNA"/>
</dbReference>